<gene>
    <name evidence="4" type="ORF">K466DRAFT_605371</name>
</gene>
<evidence type="ECO:0000256" key="1">
    <source>
        <dbReference type="ARBA" id="ARBA00022737"/>
    </source>
</evidence>
<accession>A0A5C3P3Q9</accession>
<evidence type="ECO:0000256" key="2">
    <source>
        <dbReference type="SAM" id="MobiDB-lite"/>
    </source>
</evidence>
<evidence type="ECO:0000256" key="3">
    <source>
        <dbReference type="SAM" id="SignalP"/>
    </source>
</evidence>
<dbReference type="STRING" id="1314778.A0A5C3P3Q9"/>
<feature type="compositionally biased region" description="Low complexity" evidence="2">
    <location>
        <begin position="548"/>
        <end position="558"/>
    </location>
</feature>
<name>A0A5C3P3Q9_9APHY</name>
<dbReference type="PANTHER" id="PTHR47447:SF17">
    <property type="entry name" value="OS12G0638900 PROTEIN"/>
    <property type="match status" value="1"/>
</dbReference>
<dbReference type="Proteomes" id="UP000308197">
    <property type="component" value="Unassembled WGS sequence"/>
</dbReference>
<reference evidence="4 5" key="1">
    <citation type="journal article" date="2019" name="Nat. Ecol. Evol.">
        <title>Megaphylogeny resolves global patterns of mushroom evolution.</title>
        <authorList>
            <person name="Varga T."/>
            <person name="Krizsan K."/>
            <person name="Foldi C."/>
            <person name="Dima B."/>
            <person name="Sanchez-Garcia M."/>
            <person name="Sanchez-Ramirez S."/>
            <person name="Szollosi G.J."/>
            <person name="Szarkandi J.G."/>
            <person name="Papp V."/>
            <person name="Albert L."/>
            <person name="Andreopoulos W."/>
            <person name="Angelini C."/>
            <person name="Antonin V."/>
            <person name="Barry K.W."/>
            <person name="Bougher N.L."/>
            <person name="Buchanan P."/>
            <person name="Buyck B."/>
            <person name="Bense V."/>
            <person name="Catcheside P."/>
            <person name="Chovatia M."/>
            <person name="Cooper J."/>
            <person name="Damon W."/>
            <person name="Desjardin D."/>
            <person name="Finy P."/>
            <person name="Geml J."/>
            <person name="Haridas S."/>
            <person name="Hughes K."/>
            <person name="Justo A."/>
            <person name="Karasinski D."/>
            <person name="Kautmanova I."/>
            <person name="Kiss B."/>
            <person name="Kocsube S."/>
            <person name="Kotiranta H."/>
            <person name="LaButti K.M."/>
            <person name="Lechner B.E."/>
            <person name="Liimatainen K."/>
            <person name="Lipzen A."/>
            <person name="Lukacs Z."/>
            <person name="Mihaltcheva S."/>
            <person name="Morgado L.N."/>
            <person name="Niskanen T."/>
            <person name="Noordeloos M.E."/>
            <person name="Ohm R.A."/>
            <person name="Ortiz-Santana B."/>
            <person name="Ovrebo C."/>
            <person name="Racz N."/>
            <person name="Riley R."/>
            <person name="Savchenko A."/>
            <person name="Shiryaev A."/>
            <person name="Soop K."/>
            <person name="Spirin V."/>
            <person name="Szebenyi C."/>
            <person name="Tomsovsky M."/>
            <person name="Tulloss R.E."/>
            <person name="Uehling J."/>
            <person name="Grigoriev I.V."/>
            <person name="Vagvolgyi C."/>
            <person name="Papp T."/>
            <person name="Martin F.M."/>
            <person name="Miettinen O."/>
            <person name="Hibbett D.S."/>
            <person name="Nagy L.G."/>
        </authorList>
    </citation>
    <scope>NUCLEOTIDE SEQUENCE [LARGE SCALE GENOMIC DNA]</scope>
    <source>
        <strain evidence="4 5">HHB13444</strain>
    </source>
</reference>
<evidence type="ECO:0008006" key="6">
    <source>
        <dbReference type="Google" id="ProtNLM"/>
    </source>
</evidence>
<keyword evidence="3" id="KW-0732">Signal</keyword>
<keyword evidence="5" id="KW-1185">Reference proteome</keyword>
<feature type="signal peptide" evidence="3">
    <location>
        <begin position="1"/>
        <end position="16"/>
    </location>
</feature>
<feature type="compositionally biased region" description="Low complexity" evidence="2">
    <location>
        <begin position="526"/>
        <end position="540"/>
    </location>
</feature>
<dbReference type="EMBL" id="ML211782">
    <property type="protein sequence ID" value="TFK80393.1"/>
    <property type="molecule type" value="Genomic_DNA"/>
</dbReference>
<organism evidence="4 5">
    <name type="scientific">Polyporus arcularius HHB13444</name>
    <dbReference type="NCBI Taxonomy" id="1314778"/>
    <lineage>
        <taxon>Eukaryota</taxon>
        <taxon>Fungi</taxon>
        <taxon>Dikarya</taxon>
        <taxon>Basidiomycota</taxon>
        <taxon>Agaricomycotina</taxon>
        <taxon>Agaricomycetes</taxon>
        <taxon>Polyporales</taxon>
        <taxon>Polyporaceae</taxon>
        <taxon>Polyporus</taxon>
    </lineage>
</organism>
<dbReference type="PANTHER" id="PTHR47447">
    <property type="entry name" value="OS03G0856100 PROTEIN"/>
    <property type="match status" value="1"/>
</dbReference>
<protein>
    <recommendedName>
        <fullName evidence="6">Pentacotripeptide-repeat region of PRORP domain-containing protein</fullName>
    </recommendedName>
</protein>
<dbReference type="Gene3D" id="1.25.40.10">
    <property type="entry name" value="Tetratricopeptide repeat domain"/>
    <property type="match status" value="1"/>
</dbReference>
<evidence type="ECO:0000313" key="4">
    <source>
        <dbReference type="EMBL" id="TFK80393.1"/>
    </source>
</evidence>
<evidence type="ECO:0000313" key="5">
    <source>
        <dbReference type="Proteomes" id="UP000308197"/>
    </source>
</evidence>
<feature type="chain" id="PRO_5022694514" description="Pentacotripeptide-repeat region of PRORP domain-containing protein" evidence="3">
    <location>
        <begin position="17"/>
        <end position="848"/>
    </location>
</feature>
<sequence>MSAVLLPHALLDLTVARIAARLDGAACHKICRSVLCSPRRHAHQSVSLETLTTPEFSQHVHEGDRSLYARRQARPSALASAGLFPHSQDRPMTELERRIAELKEAPVAETSQNPSIPSYSEAELISMYEDLLAIPAATQQQDHAVQVPDTQQEQDHAIVRAVLEALYAHEDPATIPSDARSQYTAAIAKLREIIDVLETIRAEPEAPSVDLSVLSTEEWVSLVRICAKEQDGQAAETVIELMQRSGSAIPEAALETTASLYADVGDVVNTERFLASFAGASPSERLRDLHIKAHIRAIEPRTFPTQALSVLHDYEARGLPAPQRSYTRAITALLSVRSSVAEAQAWDLFSHMRYVAHPVPDPYLYTLMITACGSRVIAPQPARALDLFTEMTVDKGIAPTAASYTAAIFACAMSGDKLYVGEAFRLAKEMLDGHRDAYGNHALIPDRRTFCALLEGAKRTGDLAKVRWILAEIVSESQRAARGDVQDPVVVDERIMTHVFHAYAAYKPPFNRGAAVLVEQNHAASSESSSTVQSTAATASQDVPHDGSPSTSSATEAAPQVPVTIASHFTSLLPQSHAEVVGEARALLARIINDAAPDLRGSSLHSPELADGSMPHAFQKVTLTARLLNAFLSVHYTHALLDESAQLYRTIFAELGVEKNARTYIEALERAAYARRGERKQALKFAREVWEEWCGVEEKWGRREENAMKLEARLIERAYVGMIRVLSLTGNTREAVQLVRRFVERYPPDTVKRANPKLALRSTRTVLQAPRPVVRLMSPTEIPDDTVPPLLSFPEVEVLHHKLVAKGDKESIGYLKYVCMSYSGALMRRKEATLHAKPVGDEGAASQP</sequence>
<dbReference type="AlphaFoldDB" id="A0A5C3P3Q9"/>
<feature type="region of interest" description="Disordered" evidence="2">
    <location>
        <begin position="526"/>
        <end position="558"/>
    </location>
</feature>
<dbReference type="InParanoid" id="A0A5C3P3Q9"/>
<keyword evidence="1" id="KW-0677">Repeat</keyword>
<dbReference type="InterPro" id="IPR011990">
    <property type="entry name" value="TPR-like_helical_dom_sf"/>
</dbReference>
<proteinExistence type="predicted"/>